<sequence>MSEGTRLGPEYTFDAIANLPASLEYTGEFGAELILFTPFCNWLSQVGLLRNRTVVTYAGMKCFYDDMKIGRLIEKPEKRSWVAPTARPEWMPVKDEHDFDGRGKSPFLVYPDLRKKFQALPLLPDLNLREKPLLIIHNKYNVEWGARPINFLRLWLLEEAFKVLSDSFTIVYIRHGMGTIDNNFSTDANEMQIFPDRALLEKYPDIISFDDLYTRHRQQGGLQDLNTFKNVLYSRCYHFVTAQGGGAHHIAAFSGSIMMILHRRGSESQWAYTDGYYDFMAGVPPVRCVFSSVHRMAEALGLLKSVKVIGDRVFLLGEGRQYLEEYAAIPGKTLKKARKDHPEG</sequence>
<gene>
    <name evidence="1" type="ORF">J5Y10_06970</name>
</gene>
<name>A0A940N1G4_9PROT</name>
<dbReference type="Proteomes" id="UP000677537">
    <property type="component" value="Unassembled WGS sequence"/>
</dbReference>
<protein>
    <submittedName>
        <fullName evidence="1">Uncharacterized protein</fullName>
    </submittedName>
</protein>
<keyword evidence="2" id="KW-1185">Reference proteome</keyword>
<proteinExistence type="predicted"/>
<accession>A0A940N1G4</accession>
<dbReference type="AlphaFoldDB" id="A0A940N1G4"/>
<dbReference type="RefSeq" id="WP_209372112.1">
    <property type="nucleotide sequence ID" value="NZ_JAGIZA010000003.1"/>
</dbReference>
<comment type="caution">
    <text evidence="1">The sequence shown here is derived from an EMBL/GenBank/DDBJ whole genome shotgun (WGS) entry which is preliminary data.</text>
</comment>
<dbReference type="EMBL" id="JAGIZA010000003">
    <property type="protein sequence ID" value="MBP0492517.1"/>
    <property type="molecule type" value="Genomic_DNA"/>
</dbReference>
<evidence type="ECO:0000313" key="2">
    <source>
        <dbReference type="Proteomes" id="UP000677537"/>
    </source>
</evidence>
<evidence type="ECO:0000313" key="1">
    <source>
        <dbReference type="EMBL" id="MBP0492517.1"/>
    </source>
</evidence>
<organism evidence="1 2">
    <name type="scientific">Roseomonas indoligenes</name>
    <dbReference type="NCBI Taxonomy" id="2820811"/>
    <lineage>
        <taxon>Bacteria</taxon>
        <taxon>Pseudomonadati</taxon>
        <taxon>Pseudomonadota</taxon>
        <taxon>Alphaproteobacteria</taxon>
        <taxon>Acetobacterales</taxon>
        <taxon>Roseomonadaceae</taxon>
        <taxon>Roseomonas</taxon>
    </lineage>
</organism>
<reference evidence="1" key="1">
    <citation type="submission" date="2021-03" db="EMBL/GenBank/DDBJ databases">
        <authorList>
            <person name="So Y."/>
        </authorList>
    </citation>
    <scope>NUCLEOTIDE SEQUENCE</scope>
    <source>
        <strain evidence="1">SG15</strain>
    </source>
</reference>